<dbReference type="SMART" id="SM01323">
    <property type="entry name" value="YajC"/>
    <property type="match status" value="1"/>
</dbReference>
<keyword evidence="4 9" id="KW-0812">Transmembrane</keyword>
<evidence type="ECO:0000256" key="4">
    <source>
        <dbReference type="ARBA" id="ARBA00022692"/>
    </source>
</evidence>
<dbReference type="PANTHER" id="PTHR33909">
    <property type="entry name" value="SEC TRANSLOCON ACCESSORY COMPLEX SUBUNIT YAJC"/>
    <property type="match status" value="1"/>
</dbReference>
<keyword evidence="7" id="KW-0811">Translocation</keyword>
<keyword evidence="3" id="KW-1003">Cell membrane</keyword>
<keyword evidence="2" id="KW-0813">Transport</keyword>
<evidence type="ECO:0000256" key="1">
    <source>
        <dbReference type="ARBA" id="ARBA00004162"/>
    </source>
</evidence>
<dbReference type="EMBL" id="CAFBQJ010000013">
    <property type="protein sequence ID" value="CAB5044760.1"/>
    <property type="molecule type" value="Genomic_DNA"/>
</dbReference>
<dbReference type="NCBIfam" id="TIGR00739">
    <property type="entry name" value="yajC"/>
    <property type="match status" value="1"/>
</dbReference>
<keyword evidence="8 9" id="KW-0472">Membrane</keyword>
<dbReference type="PRINTS" id="PR01853">
    <property type="entry name" value="YAJCTRNLCASE"/>
</dbReference>
<evidence type="ECO:0000256" key="8">
    <source>
        <dbReference type="ARBA" id="ARBA00023136"/>
    </source>
</evidence>
<protein>
    <submittedName>
        <fullName evidence="10">Unannotated protein</fullName>
    </submittedName>
</protein>
<organism evidence="10">
    <name type="scientific">freshwater metagenome</name>
    <dbReference type="NCBI Taxonomy" id="449393"/>
    <lineage>
        <taxon>unclassified sequences</taxon>
        <taxon>metagenomes</taxon>
        <taxon>ecological metagenomes</taxon>
    </lineage>
</organism>
<dbReference type="PANTHER" id="PTHR33909:SF1">
    <property type="entry name" value="SEC TRANSLOCON ACCESSORY COMPLEX SUBUNIT YAJC"/>
    <property type="match status" value="1"/>
</dbReference>
<evidence type="ECO:0000256" key="6">
    <source>
        <dbReference type="ARBA" id="ARBA00022989"/>
    </source>
</evidence>
<evidence type="ECO:0000313" key="10">
    <source>
        <dbReference type="EMBL" id="CAB4770453.1"/>
    </source>
</evidence>
<proteinExistence type="predicted"/>
<evidence type="ECO:0000313" key="11">
    <source>
        <dbReference type="EMBL" id="CAB5044760.1"/>
    </source>
</evidence>
<keyword evidence="6 9" id="KW-1133">Transmembrane helix</keyword>
<gene>
    <name evidence="10" type="ORF">UFOPK2921_00231</name>
    <name evidence="11" type="ORF">UFOPK4275_00150</name>
</gene>
<keyword evidence="5" id="KW-0653">Protein transport</keyword>
<dbReference type="AlphaFoldDB" id="A0A6J6VHD1"/>
<reference evidence="10" key="1">
    <citation type="submission" date="2020-05" db="EMBL/GenBank/DDBJ databases">
        <authorList>
            <person name="Chiriac C."/>
            <person name="Salcher M."/>
            <person name="Ghai R."/>
            <person name="Kavagutti S V."/>
        </authorList>
    </citation>
    <scope>NUCLEOTIDE SEQUENCE</scope>
</reference>
<accession>A0A6J6VHD1</accession>
<dbReference type="InterPro" id="IPR003849">
    <property type="entry name" value="Preprotein_translocase_YajC"/>
</dbReference>
<dbReference type="GO" id="GO:0015031">
    <property type="term" value="P:protein transport"/>
    <property type="evidence" value="ECO:0007669"/>
    <property type="project" value="UniProtKB-KW"/>
</dbReference>
<sequence length="124" mass="13597">MPTSYTFSLISAATEQKSGGSFAVTLLFMAAIGGAMYFLMIRPQRRRLKESQLLQREISEGDEVITNSGMYGFVNALDGDTVWLEIAEGTEIRVARNSLLRRINPTIEPAGGAIIDDAQDPEVQ</sequence>
<comment type="subcellular location">
    <subcellularLocation>
        <location evidence="1">Cell membrane</location>
        <topology evidence="1">Single-pass membrane protein</topology>
    </subcellularLocation>
</comment>
<evidence type="ECO:0000256" key="3">
    <source>
        <dbReference type="ARBA" id="ARBA00022475"/>
    </source>
</evidence>
<evidence type="ECO:0000256" key="5">
    <source>
        <dbReference type="ARBA" id="ARBA00022927"/>
    </source>
</evidence>
<evidence type="ECO:0000256" key="9">
    <source>
        <dbReference type="SAM" id="Phobius"/>
    </source>
</evidence>
<dbReference type="GO" id="GO:0005886">
    <property type="term" value="C:plasma membrane"/>
    <property type="evidence" value="ECO:0007669"/>
    <property type="project" value="UniProtKB-SubCell"/>
</dbReference>
<feature type="transmembrane region" description="Helical" evidence="9">
    <location>
        <begin position="20"/>
        <end position="39"/>
    </location>
</feature>
<dbReference type="EMBL" id="CAEZZV010000017">
    <property type="protein sequence ID" value="CAB4770453.1"/>
    <property type="molecule type" value="Genomic_DNA"/>
</dbReference>
<evidence type="ECO:0000256" key="7">
    <source>
        <dbReference type="ARBA" id="ARBA00023010"/>
    </source>
</evidence>
<evidence type="ECO:0000256" key="2">
    <source>
        <dbReference type="ARBA" id="ARBA00022448"/>
    </source>
</evidence>
<dbReference type="Pfam" id="PF02699">
    <property type="entry name" value="YajC"/>
    <property type="match status" value="1"/>
</dbReference>
<name>A0A6J6VHD1_9ZZZZ</name>